<evidence type="ECO:0000259" key="11">
    <source>
        <dbReference type="Pfam" id="PF02729"/>
    </source>
</evidence>
<keyword evidence="4 9" id="KW-0808">Transferase</keyword>
<dbReference type="Gene3D" id="3.40.50.1370">
    <property type="entry name" value="Aspartate/ornithine carbamoyltransferase"/>
    <property type="match status" value="2"/>
</dbReference>
<evidence type="ECO:0000256" key="4">
    <source>
        <dbReference type="ARBA" id="ARBA00022679"/>
    </source>
</evidence>
<evidence type="ECO:0000256" key="7">
    <source>
        <dbReference type="ARBA" id="ARBA00048859"/>
    </source>
</evidence>
<evidence type="ECO:0000256" key="3">
    <source>
        <dbReference type="ARBA" id="ARBA00013008"/>
    </source>
</evidence>
<dbReference type="GO" id="GO:0016597">
    <property type="term" value="F:amino acid binding"/>
    <property type="evidence" value="ECO:0007669"/>
    <property type="project" value="InterPro"/>
</dbReference>
<dbReference type="Proteomes" id="UP000199197">
    <property type="component" value="Unassembled WGS sequence"/>
</dbReference>
<dbReference type="FunFam" id="3.40.50.1370:FF:000002">
    <property type="entry name" value="Aspartate carbamoyltransferase 2"/>
    <property type="match status" value="1"/>
</dbReference>
<reference evidence="13" key="1">
    <citation type="submission" date="2015-11" db="EMBL/GenBank/DDBJ databases">
        <authorList>
            <person name="Varghese N."/>
        </authorList>
    </citation>
    <scope>NUCLEOTIDE SEQUENCE [LARGE SCALE GENOMIC DNA]</scope>
    <source>
        <strain evidence="13">JGI-23</strain>
    </source>
</reference>
<evidence type="ECO:0000256" key="8">
    <source>
        <dbReference type="NCBIfam" id="TIGR00670"/>
    </source>
</evidence>
<dbReference type="PRINTS" id="PR00101">
    <property type="entry name" value="ATCASE"/>
</dbReference>
<dbReference type="NCBIfam" id="NF002032">
    <property type="entry name" value="PRK00856.1"/>
    <property type="match status" value="1"/>
</dbReference>
<sequence>MAKLQHVIEAQQFTLPLIHELFQTADQMEKILERGGTLDYQNKIMASLFYAPSTRTRFSFESAMYRLGGKVISTEQAHLFSSVIGGETLEDTIRVVSNFCDVIVLRHTEVGAAKRASFVSSVPIINAGDGKGGQHPTQALLDLYTIYKELGYIDGLKIAFVGDLEQGRTVRSLAYLLGKFERVMLYFIAPDFLQIREDIQDYLTRHNVWFTLESELNKIISEVDVIYVTRIERERFGDKADIYEETVKNYFIDRETISKMKEKAIIMHPLPRLNEISPDVDSDPRAVYFRQTKNGLLIRMALLTMVL</sequence>
<dbReference type="EMBL" id="CZVW01000014">
    <property type="protein sequence ID" value="CUT03017.1"/>
    <property type="molecule type" value="Genomic_DNA"/>
</dbReference>
<dbReference type="InterPro" id="IPR006130">
    <property type="entry name" value="Asp/Orn_carbamoylTrfase"/>
</dbReference>
<evidence type="ECO:0000313" key="12">
    <source>
        <dbReference type="EMBL" id="CUT03017.1"/>
    </source>
</evidence>
<organism evidence="12 13">
    <name type="scientific">Candidatus Chryseopegocella kryptomonas</name>
    <dbReference type="NCBI Taxonomy" id="1633643"/>
    <lineage>
        <taxon>Bacteria</taxon>
        <taxon>Pseudomonadati</taxon>
        <taxon>Candidatus Kryptoniota</taxon>
        <taxon>Candidatus Chryseopegocella</taxon>
    </lineage>
</organism>
<dbReference type="PANTHER" id="PTHR45753">
    <property type="entry name" value="ORNITHINE CARBAMOYLTRANSFERASE, MITOCHONDRIAL"/>
    <property type="match status" value="1"/>
</dbReference>
<evidence type="ECO:0000256" key="9">
    <source>
        <dbReference type="RuleBase" id="RU003634"/>
    </source>
</evidence>
<dbReference type="InterPro" id="IPR036901">
    <property type="entry name" value="Asp/Orn_carbamoylTrfase_sf"/>
</dbReference>
<dbReference type="GO" id="GO:0004070">
    <property type="term" value="F:aspartate carbamoyltransferase activity"/>
    <property type="evidence" value="ECO:0007669"/>
    <property type="project" value="UniProtKB-UniRule"/>
</dbReference>
<accession>A0A0P1NWH5</accession>
<gene>
    <name evidence="12" type="ORF">JGI23_01388</name>
</gene>
<comment type="catalytic activity">
    <reaction evidence="7">
        <text>carbamoyl phosphate + L-aspartate = N-carbamoyl-L-aspartate + phosphate + H(+)</text>
        <dbReference type="Rhea" id="RHEA:20013"/>
        <dbReference type="ChEBI" id="CHEBI:15378"/>
        <dbReference type="ChEBI" id="CHEBI:29991"/>
        <dbReference type="ChEBI" id="CHEBI:32814"/>
        <dbReference type="ChEBI" id="CHEBI:43474"/>
        <dbReference type="ChEBI" id="CHEBI:58228"/>
        <dbReference type="EC" id="2.1.3.2"/>
    </reaction>
</comment>
<evidence type="ECO:0000313" key="13">
    <source>
        <dbReference type="Proteomes" id="UP000199197"/>
    </source>
</evidence>
<dbReference type="EC" id="2.1.3.2" evidence="3 8"/>
<keyword evidence="13" id="KW-1185">Reference proteome</keyword>
<dbReference type="GO" id="GO:0006207">
    <property type="term" value="P:'de novo' pyrimidine nucleobase biosynthetic process"/>
    <property type="evidence" value="ECO:0007669"/>
    <property type="project" value="InterPro"/>
</dbReference>
<dbReference type="GO" id="GO:0044205">
    <property type="term" value="P:'de novo' UMP biosynthetic process"/>
    <property type="evidence" value="ECO:0007669"/>
    <property type="project" value="UniProtKB-UniPathway"/>
</dbReference>
<dbReference type="NCBIfam" id="TIGR00670">
    <property type="entry name" value="asp_carb_tr"/>
    <property type="match status" value="1"/>
</dbReference>
<dbReference type="AlphaFoldDB" id="A0A0P1NWH5"/>
<dbReference type="UniPathway" id="UPA00070">
    <property type="reaction ID" value="UER00116"/>
</dbReference>
<evidence type="ECO:0000256" key="2">
    <source>
        <dbReference type="ARBA" id="ARBA00008896"/>
    </source>
</evidence>
<name>A0A0P1NWH5_9BACT</name>
<evidence type="ECO:0000256" key="1">
    <source>
        <dbReference type="ARBA" id="ARBA00004852"/>
    </source>
</evidence>
<dbReference type="RefSeq" id="WP_092350264.1">
    <property type="nucleotide sequence ID" value="NZ_CZVW01000014.1"/>
</dbReference>
<dbReference type="Pfam" id="PF00185">
    <property type="entry name" value="OTCace"/>
    <property type="match status" value="1"/>
</dbReference>
<protein>
    <recommendedName>
        <fullName evidence="3 8">Aspartate carbamoyltransferase</fullName>
        <ecNumber evidence="3 8">2.1.3.2</ecNumber>
    </recommendedName>
</protein>
<dbReference type="InterPro" id="IPR002082">
    <property type="entry name" value="Asp_carbamoyltransf"/>
</dbReference>
<dbReference type="PANTHER" id="PTHR45753:SF6">
    <property type="entry name" value="ASPARTATE CARBAMOYLTRANSFERASE"/>
    <property type="match status" value="1"/>
</dbReference>
<comment type="pathway">
    <text evidence="1">Pyrimidine metabolism; UMP biosynthesis via de novo pathway; (S)-dihydroorotate from bicarbonate: step 2/3.</text>
</comment>
<dbReference type="PRINTS" id="PR00100">
    <property type="entry name" value="AOTCASE"/>
</dbReference>
<feature type="domain" description="Aspartate/ornithine carbamoyltransferase carbamoyl-P binding" evidence="11">
    <location>
        <begin position="5"/>
        <end position="147"/>
    </location>
</feature>
<feature type="domain" description="Aspartate/ornithine carbamoyltransferase Asp/Orn-binding" evidence="10">
    <location>
        <begin position="154"/>
        <end position="305"/>
    </location>
</feature>
<dbReference type="Pfam" id="PF02729">
    <property type="entry name" value="OTCace_N"/>
    <property type="match status" value="1"/>
</dbReference>
<evidence type="ECO:0000256" key="6">
    <source>
        <dbReference type="ARBA" id="ARBA00043884"/>
    </source>
</evidence>
<proteinExistence type="inferred from homology"/>
<dbReference type="SUPFAM" id="SSF53671">
    <property type="entry name" value="Aspartate/ornithine carbamoyltransferase"/>
    <property type="match status" value="1"/>
</dbReference>
<dbReference type="InterPro" id="IPR006132">
    <property type="entry name" value="Asp/Orn_carbamoyltranf_P-bd"/>
</dbReference>
<dbReference type="InterPro" id="IPR006131">
    <property type="entry name" value="Asp_carbamoyltransf_Asp/Orn-bd"/>
</dbReference>
<evidence type="ECO:0000256" key="5">
    <source>
        <dbReference type="ARBA" id="ARBA00022975"/>
    </source>
</evidence>
<dbReference type="OrthoDB" id="9774690at2"/>
<comment type="function">
    <text evidence="6">Catalyzes the condensation of carbamoyl phosphate and aspartate to form carbamoyl aspartate and inorganic phosphate, the committed step in the de novo pyrimidine nucleotide biosynthesis pathway.</text>
</comment>
<evidence type="ECO:0000259" key="10">
    <source>
        <dbReference type="Pfam" id="PF00185"/>
    </source>
</evidence>
<dbReference type="GO" id="GO:0006520">
    <property type="term" value="P:amino acid metabolic process"/>
    <property type="evidence" value="ECO:0007669"/>
    <property type="project" value="InterPro"/>
</dbReference>
<keyword evidence="5" id="KW-0665">Pyrimidine biosynthesis</keyword>
<comment type="similarity">
    <text evidence="2">Belongs to the aspartate/ornithine carbamoyltransferase superfamily. ATCase family.</text>
</comment>